<keyword evidence="1" id="KW-0472">Membrane</keyword>
<evidence type="ECO:0000313" key="3">
    <source>
        <dbReference type="Proteomes" id="UP000070376"/>
    </source>
</evidence>
<dbReference type="EMBL" id="LRPN01000211">
    <property type="protein sequence ID" value="KWZ76221.1"/>
    <property type="molecule type" value="Genomic_DNA"/>
</dbReference>
<reference evidence="3" key="1">
    <citation type="submission" date="2016-01" db="EMBL/GenBank/DDBJ databases">
        <authorList>
            <person name="Mitreva M."/>
            <person name="Pepin K.H."/>
            <person name="Mihindukulasuriya K.A."/>
            <person name="Fulton R."/>
            <person name="Fronick C."/>
            <person name="O'Laughlin M."/>
            <person name="Miner T."/>
            <person name="Herter B."/>
            <person name="Rosa B.A."/>
            <person name="Cordes M."/>
            <person name="Tomlinson C."/>
            <person name="Wollam A."/>
            <person name="Palsikar V.B."/>
            <person name="Mardis E.R."/>
            <person name="Wilson R.K."/>
        </authorList>
    </citation>
    <scope>NUCLEOTIDE SEQUENCE [LARGE SCALE GENOMIC DNA]</scope>
    <source>
        <strain evidence="3">GED7749B</strain>
    </source>
</reference>
<evidence type="ECO:0000313" key="2">
    <source>
        <dbReference type="EMBL" id="KWZ76221.1"/>
    </source>
</evidence>
<name>A0A133K9L5_HEYCO</name>
<comment type="caution">
    <text evidence="2">The sequence shown here is derived from an EMBL/GenBank/DDBJ whole genome shotgun (WGS) entry which is preliminary data.</text>
</comment>
<keyword evidence="1" id="KW-1133">Transmembrane helix</keyword>
<accession>A0A133K9L5</accession>
<keyword evidence="1" id="KW-0812">Transmembrane</keyword>
<proteinExistence type="predicted"/>
<sequence length="93" mass="10652">MAHKPSERFNVAFSNFIILPLSSTNQRCLLFGTLIRLLRFHPCEGLLFYIFAIFIPIIRKTRGGFEKLRIQEKQSREFGGVGGKTESFLCNIA</sequence>
<dbReference type="PATRIC" id="fig|1398.22.peg.3981"/>
<organism evidence="2 3">
    <name type="scientific">Heyndrickxia coagulans</name>
    <name type="common">Weizmannia coagulans</name>
    <dbReference type="NCBI Taxonomy" id="1398"/>
    <lineage>
        <taxon>Bacteria</taxon>
        <taxon>Bacillati</taxon>
        <taxon>Bacillota</taxon>
        <taxon>Bacilli</taxon>
        <taxon>Bacillales</taxon>
        <taxon>Bacillaceae</taxon>
        <taxon>Heyndrickxia</taxon>
    </lineage>
</organism>
<gene>
    <name evidence="2" type="ORF">HMPREF3213_03974</name>
</gene>
<evidence type="ECO:0000256" key="1">
    <source>
        <dbReference type="SAM" id="Phobius"/>
    </source>
</evidence>
<dbReference type="AlphaFoldDB" id="A0A133K9L5"/>
<protein>
    <submittedName>
        <fullName evidence="2">Uncharacterized protein</fullName>
    </submittedName>
</protein>
<feature type="transmembrane region" description="Helical" evidence="1">
    <location>
        <begin position="39"/>
        <end position="58"/>
    </location>
</feature>
<dbReference type="Proteomes" id="UP000070376">
    <property type="component" value="Unassembled WGS sequence"/>
</dbReference>